<accession>A0A917XUZ8</accession>
<keyword evidence="2" id="KW-1185">Reference proteome</keyword>
<dbReference type="Proteomes" id="UP000624041">
    <property type="component" value="Unassembled WGS sequence"/>
</dbReference>
<name>A0A917XUZ8_9BACI</name>
<dbReference type="EMBL" id="BMOS01000007">
    <property type="protein sequence ID" value="GGN55048.1"/>
    <property type="molecule type" value="Genomic_DNA"/>
</dbReference>
<evidence type="ECO:0000313" key="2">
    <source>
        <dbReference type="Proteomes" id="UP000624041"/>
    </source>
</evidence>
<comment type="caution">
    <text evidence="1">The sequence shown here is derived from an EMBL/GenBank/DDBJ whole genome shotgun (WGS) entry which is preliminary data.</text>
</comment>
<dbReference type="RefSeq" id="WP_188856551.1">
    <property type="nucleotide sequence ID" value="NZ_BMOS01000007.1"/>
</dbReference>
<sequence>MNFTLHKLKAESFPKQKGIIKKSWQLFSKKEEDVSLFNWNEIEKNKFHIVFHISDEYISRTKKGGNEKVLPFSQYINAFLIEDNFFIETNNKNYLSLIINFLKTEHKLDPISMEIDNELLLEIIKQTNGFLKKFEYVNDEDNDFFEENLKYETLIKILNTPGNEFEFVNFLYKNTFISIYRNGKISINSNDEDELLQIIEEVSNAVS</sequence>
<reference evidence="1" key="2">
    <citation type="submission" date="2020-09" db="EMBL/GenBank/DDBJ databases">
        <authorList>
            <person name="Sun Q."/>
            <person name="Ohkuma M."/>
        </authorList>
    </citation>
    <scope>NUCLEOTIDE SEQUENCE</scope>
    <source>
        <strain evidence="1">JCM 17251</strain>
    </source>
</reference>
<organism evidence="1 2">
    <name type="scientific">Oceanobacillus indicireducens</name>
    <dbReference type="NCBI Taxonomy" id="1004261"/>
    <lineage>
        <taxon>Bacteria</taxon>
        <taxon>Bacillati</taxon>
        <taxon>Bacillota</taxon>
        <taxon>Bacilli</taxon>
        <taxon>Bacillales</taxon>
        <taxon>Bacillaceae</taxon>
        <taxon>Oceanobacillus</taxon>
    </lineage>
</organism>
<dbReference type="AlphaFoldDB" id="A0A917XUZ8"/>
<reference evidence="1" key="1">
    <citation type="journal article" date="2014" name="Int. J. Syst. Evol. Microbiol.">
        <title>Complete genome sequence of Corynebacterium casei LMG S-19264T (=DSM 44701T), isolated from a smear-ripened cheese.</title>
        <authorList>
            <consortium name="US DOE Joint Genome Institute (JGI-PGF)"/>
            <person name="Walter F."/>
            <person name="Albersmeier A."/>
            <person name="Kalinowski J."/>
            <person name="Ruckert C."/>
        </authorList>
    </citation>
    <scope>NUCLEOTIDE SEQUENCE</scope>
    <source>
        <strain evidence="1">JCM 17251</strain>
    </source>
</reference>
<proteinExistence type="predicted"/>
<protein>
    <submittedName>
        <fullName evidence="1">Uncharacterized protein</fullName>
    </submittedName>
</protein>
<evidence type="ECO:0000313" key="1">
    <source>
        <dbReference type="EMBL" id="GGN55048.1"/>
    </source>
</evidence>
<gene>
    <name evidence="1" type="ORF">GCM10007971_13450</name>
</gene>